<dbReference type="Proteomes" id="UP000085678">
    <property type="component" value="Unplaced"/>
</dbReference>
<dbReference type="OrthoDB" id="5985073at2759"/>
<gene>
    <name evidence="2" type="primary">LOC106175475</name>
</gene>
<dbReference type="AlphaFoldDB" id="A0A1S3JSG5"/>
<evidence type="ECO:0000313" key="2">
    <source>
        <dbReference type="RefSeq" id="XP_013412959.1"/>
    </source>
</evidence>
<keyword evidence="1" id="KW-1185">Reference proteome</keyword>
<name>A0A1S3JSG5_LINAN</name>
<dbReference type="GeneID" id="106175475"/>
<reference evidence="2" key="1">
    <citation type="submission" date="2025-08" db="UniProtKB">
        <authorList>
            <consortium name="RefSeq"/>
        </authorList>
    </citation>
    <scope>IDENTIFICATION</scope>
    <source>
        <tissue evidence="2">Gonads</tissue>
    </source>
</reference>
<dbReference type="KEGG" id="lak:106175475"/>
<organism evidence="1 2">
    <name type="scientific">Lingula anatina</name>
    <name type="common">Brachiopod</name>
    <name type="synonym">Lingula unguis</name>
    <dbReference type="NCBI Taxonomy" id="7574"/>
    <lineage>
        <taxon>Eukaryota</taxon>
        <taxon>Metazoa</taxon>
        <taxon>Spiralia</taxon>
        <taxon>Lophotrochozoa</taxon>
        <taxon>Brachiopoda</taxon>
        <taxon>Linguliformea</taxon>
        <taxon>Lingulata</taxon>
        <taxon>Lingulida</taxon>
        <taxon>Linguloidea</taxon>
        <taxon>Lingulidae</taxon>
        <taxon>Lingula</taxon>
    </lineage>
</organism>
<proteinExistence type="predicted"/>
<sequence>MALLPYVVDNVAEGETINHSLSIVFPSGPVSVLLEVGVSNNSLAVVNITNIAVSFGGAINVKSSEIKFPDHITYYFSPTNDTFDRVQFTLPYICISDSASAVERALHVAIATTVLTNSGVSMDMYFIWTKVTYGAVHRVTQTQISTVNVYPRNSHFPTSAPITATAPTSSEQNLVTSAPGLVMDDGVPRLFMTVTLMTAGTLKQGNTASLNVTFGHVTDSLNSTSPTDAYNVTITCIFTPYLTYIRHLYDVDGMTVSNSTEFLSLSFAIFEYPRVINNLILEIKVDSTYSLDQALFGAGYLSVGPVILEHSDRYSNKYDPIIGSYEFFIERASYQPLGCFRHNRHRAFPDLVANYRGVSIDWQNMAHSFNSIIKWCAEEVAARRTSHPQRQAFLSFGIKFYGECWSGDHVPVSYWLNHASSHCEVYDVGGSRDSMFVYKLNHSRTWPQIPEVAASQNCACRFDPTSNNCACCDVTECQCGRVKPGNCARCNYLDFCEVEDFSRKESTVELSDQESIRCTSDGTSACEDVPCCSYFFPRAGSQVIEAIPDLDRVLGYDSVTGTVYGSYRDVIKESPDIRTWFSVSPNRLLSAQARTTWRNAIS</sequence>
<accession>A0A1S3JSG5</accession>
<dbReference type="RefSeq" id="XP_013412959.1">
    <property type="nucleotide sequence ID" value="XM_013557505.1"/>
</dbReference>
<evidence type="ECO:0000313" key="1">
    <source>
        <dbReference type="Proteomes" id="UP000085678"/>
    </source>
</evidence>
<dbReference type="InParanoid" id="A0A1S3JSG5"/>
<protein>
    <submittedName>
        <fullName evidence="2">Uncharacterized protein LOC106175475</fullName>
    </submittedName>
</protein>